<evidence type="ECO:0000313" key="3">
    <source>
        <dbReference type="Proteomes" id="UP000030651"/>
    </source>
</evidence>
<dbReference type="InParanoid" id="W3XFB7"/>
<dbReference type="AlphaFoldDB" id="W3XFB7"/>
<keyword evidence="3" id="KW-1185">Reference proteome</keyword>
<dbReference type="GeneID" id="19270790"/>
<dbReference type="Proteomes" id="UP000030651">
    <property type="component" value="Unassembled WGS sequence"/>
</dbReference>
<evidence type="ECO:0000256" key="1">
    <source>
        <dbReference type="SAM" id="MobiDB-lite"/>
    </source>
</evidence>
<gene>
    <name evidence="2" type="ORF">PFICI_05777</name>
</gene>
<feature type="compositionally biased region" description="Basic and acidic residues" evidence="1">
    <location>
        <begin position="101"/>
        <end position="125"/>
    </location>
</feature>
<dbReference type="RefSeq" id="XP_007832549.1">
    <property type="nucleotide sequence ID" value="XM_007834358.1"/>
</dbReference>
<proteinExistence type="predicted"/>
<dbReference type="KEGG" id="pfy:PFICI_05777"/>
<evidence type="ECO:0000313" key="2">
    <source>
        <dbReference type="EMBL" id="ETS83901.1"/>
    </source>
</evidence>
<dbReference type="EMBL" id="KI912111">
    <property type="protein sequence ID" value="ETS83901.1"/>
    <property type="molecule type" value="Genomic_DNA"/>
</dbReference>
<organism evidence="2 3">
    <name type="scientific">Pestalotiopsis fici (strain W106-1 / CGMCC3.15140)</name>
    <dbReference type="NCBI Taxonomy" id="1229662"/>
    <lineage>
        <taxon>Eukaryota</taxon>
        <taxon>Fungi</taxon>
        <taxon>Dikarya</taxon>
        <taxon>Ascomycota</taxon>
        <taxon>Pezizomycotina</taxon>
        <taxon>Sordariomycetes</taxon>
        <taxon>Xylariomycetidae</taxon>
        <taxon>Amphisphaeriales</taxon>
        <taxon>Sporocadaceae</taxon>
        <taxon>Pestalotiopsis</taxon>
    </lineage>
</organism>
<dbReference type="OrthoDB" id="5413793at2759"/>
<accession>W3XFB7</accession>
<feature type="region of interest" description="Disordered" evidence="1">
    <location>
        <begin position="41"/>
        <end position="125"/>
    </location>
</feature>
<reference evidence="3" key="1">
    <citation type="journal article" date="2015" name="BMC Genomics">
        <title>Genomic and transcriptomic analysis of the endophytic fungus Pestalotiopsis fici reveals its lifestyle and high potential for synthesis of natural products.</title>
        <authorList>
            <person name="Wang X."/>
            <person name="Zhang X."/>
            <person name="Liu L."/>
            <person name="Xiang M."/>
            <person name="Wang W."/>
            <person name="Sun X."/>
            <person name="Che Y."/>
            <person name="Guo L."/>
            <person name="Liu G."/>
            <person name="Guo L."/>
            <person name="Wang C."/>
            <person name="Yin W.B."/>
            <person name="Stadler M."/>
            <person name="Zhang X."/>
            <person name="Liu X."/>
        </authorList>
    </citation>
    <scope>NUCLEOTIDE SEQUENCE [LARGE SCALE GENOMIC DNA]</scope>
    <source>
        <strain evidence="3">W106-1 / CGMCC3.15140</strain>
    </source>
</reference>
<protein>
    <submittedName>
        <fullName evidence="2">Uncharacterized protein</fullName>
    </submittedName>
</protein>
<sequence>MATIGLWTDLEGHIGLWCGCFPALQPVLRIVSYRLGLRSSPLSYGDRPTGQSGQPVGHLSGANSRTRSRGQYLRKGSGVDLEGLDSDTDSQKGMVEQNEGLGRDMELGEMHKKTNVSEEIETPHV</sequence>
<name>W3XFB7_PESFW</name>
<dbReference type="HOGENOM" id="CLU_1993414_0_0_1"/>